<proteinExistence type="predicted"/>
<gene>
    <name evidence="1" type="ORF">K3G42_010174</name>
</gene>
<keyword evidence="2" id="KW-1185">Reference proteome</keyword>
<evidence type="ECO:0000313" key="2">
    <source>
        <dbReference type="Proteomes" id="UP000827872"/>
    </source>
</evidence>
<reference evidence="1" key="1">
    <citation type="submission" date="2021-08" db="EMBL/GenBank/DDBJ databases">
        <title>The first chromosome-level gecko genome reveals the dynamic sex chromosomes of Neotropical dwarf geckos (Sphaerodactylidae: Sphaerodactylus).</title>
        <authorList>
            <person name="Pinto B.J."/>
            <person name="Keating S.E."/>
            <person name="Gamble T."/>
        </authorList>
    </citation>
    <scope>NUCLEOTIDE SEQUENCE</scope>
    <source>
        <strain evidence="1">TG3544</strain>
    </source>
</reference>
<comment type="caution">
    <text evidence="1">The sequence shown here is derived from an EMBL/GenBank/DDBJ whole genome shotgun (WGS) entry which is preliminary data.</text>
</comment>
<organism evidence="1 2">
    <name type="scientific">Sphaerodactylus townsendi</name>
    <dbReference type="NCBI Taxonomy" id="933632"/>
    <lineage>
        <taxon>Eukaryota</taxon>
        <taxon>Metazoa</taxon>
        <taxon>Chordata</taxon>
        <taxon>Craniata</taxon>
        <taxon>Vertebrata</taxon>
        <taxon>Euteleostomi</taxon>
        <taxon>Lepidosauria</taxon>
        <taxon>Squamata</taxon>
        <taxon>Bifurcata</taxon>
        <taxon>Gekkota</taxon>
        <taxon>Sphaerodactylidae</taxon>
        <taxon>Sphaerodactylus</taxon>
    </lineage>
</organism>
<accession>A0ACB8EGZ1</accession>
<protein>
    <submittedName>
        <fullName evidence="1">Uncharacterized protein</fullName>
    </submittedName>
</protein>
<dbReference type="EMBL" id="CM037616">
    <property type="protein sequence ID" value="KAH7991770.1"/>
    <property type="molecule type" value="Genomic_DNA"/>
</dbReference>
<name>A0ACB8EGZ1_9SAUR</name>
<sequence>MVVDIKEYSFQSKQYNKQEKHVFNGSEFLQVNRDASYQDLPGTSPQPLHLGQKIHPISKVNLVQWDRINKSCRQCSIAAPYS</sequence>
<evidence type="ECO:0000313" key="1">
    <source>
        <dbReference type="EMBL" id="KAH7991770.1"/>
    </source>
</evidence>
<dbReference type="Proteomes" id="UP000827872">
    <property type="component" value="Linkage Group LG03"/>
</dbReference>